<sequence length="126" mass="14482">MNLSIIHRLRPLSYPQTDLFFLSFSCCSESSMDNELRHHCSTTPIALVCTKIDFRDDPIFTRELLIKKHKKIQSFEQGKLLAETSALKGTGIRELNEVMVKSICVWNDPSFKQVVKNSEKKTCSMQ</sequence>
<dbReference type="STRING" id="5762.D2V2T1"/>
<name>D2V2T1_NAEGR</name>
<dbReference type="KEGG" id="ngr:NAEGRDRAFT_78331"/>
<gene>
    <name evidence="3" type="ORF">NAEGRDRAFT_78331</name>
</gene>
<dbReference type="InterPro" id="IPR001806">
    <property type="entry name" value="Small_GTPase"/>
</dbReference>
<dbReference type="GO" id="GO:0007264">
    <property type="term" value="P:small GTPase-mediated signal transduction"/>
    <property type="evidence" value="ECO:0007669"/>
    <property type="project" value="InterPro"/>
</dbReference>
<dbReference type="EMBL" id="GG738849">
    <property type="protein sequence ID" value="EFC49113.1"/>
    <property type="molecule type" value="Genomic_DNA"/>
</dbReference>
<accession>D2V2T1</accession>
<evidence type="ECO:0000256" key="1">
    <source>
        <dbReference type="ARBA" id="ARBA00022741"/>
    </source>
</evidence>
<evidence type="ECO:0000313" key="3">
    <source>
        <dbReference type="EMBL" id="EFC49113.1"/>
    </source>
</evidence>
<keyword evidence="4" id="KW-1185">Reference proteome</keyword>
<organism evidence="4">
    <name type="scientific">Naegleria gruberi</name>
    <name type="common">Amoeba</name>
    <dbReference type="NCBI Taxonomy" id="5762"/>
    <lineage>
        <taxon>Eukaryota</taxon>
        <taxon>Discoba</taxon>
        <taxon>Heterolobosea</taxon>
        <taxon>Tetramitia</taxon>
        <taxon>Eutetramitia</taxon>
        <taxon>Vahlkampfiidae</taxon>
        <taxon>Naegleria</taxon>
    </lineage>
</organism>
<dbReference type="GO" id="GO:0003924">
    <property type="term" value="F:GTPase activity"/>
    <property type="evidence" value="ECO:0007669"/>
    <property type="project" value="InterPro"/>
</dbReference>
<reference evidence="3 4" key="1">
    <citation type="journal article" date="2010" name="Cell">
        <title>The genome of Naegleria gruberi illuminates early eukaryotic versatility.</title>
        <authorList>
            <person name="Fritz-Laylin L.K."/>
            <person name="Prochnik S.E."/>
            <person name="Ginger M.L."/>
            <person name="Dacks J.B."/>
            <person name="Carpenter M.L."/>
            <person name="Field M.C."/>
            <person name="Kuo A."/>
            <person name="Paredez A."/>
            <person name="Chapman J."/>
            <person name="Pham J."/>
            <person name="Shu S."/>
            <person name="Neupane R."/>
            <person name="Cipriano M."/>
            <person name="Mancuso J."/>
            <person name="Tu H."/>
            <person name="Salamov A."/>
            <person name="Lindquist E."/>
            <person name="Shapiro H."/>
            <person name="Lucas S."/>
            <person name="Grigoriev I.V."/>
            <person name="Cande W.Z."/>
            <person name="Fulton C."/>
            <person name="Rokhsar D.S."/>
            <person name="Dawson S.C."/>
        </authorList>
    </citation>
    <scope>NUCLEOTIDE SEQUENCE [LARGE SCALE GENOMIC DNA]</scope>
    <source>
        <strain evidence="3 4">NEG-M</strain>
    </source>
</reference>
<dbReference type="InParanoid" id="D2V2T1"/>
<evidence type="ECO:0000256" key="2">
    <source>
        <dbReference type="ARBA" id="ARBA00023134"/>
    </source>
</evidence>
<dbReference type="GO" id="GO:0005525">
    <property type="term" value="F:GTP binding"/>
    <property type="evidence" value="ECO:0007669"/>
    <property type="project" value="UniProtKB-KW"/>
</dbReference>
<dbReference type="Pfam" id="PF00071">
    <property type="entry name" value="Ras"/>
    <property type="match status" value="1"/>
</dbReference>
<dbReference type="Gene3D" id="3.40.50.300">
    <property type="entry name" value="P-loop containing nucleotide triphosphate hydrolases"/>
    <property type="match status" value="1"/>
</dbReference>
<dbReference type="Proteomes" id="UP000006671">
    <property type="component" value="Unassembled WGS sequence"/>
</dbReference>
<dbReference type="SUPFAM" id="SSF52540">
    <property type="entry name" value="P-loop containing nucleoside triphosphate hydrolases"/>
    <property type="match status" value="1"/>
</dbReference>
<dbReference type="RefSeq" id="XP_002681857.1">
    <property type="nucleotide sequence ID" value="XM_002681811.1"/>
</dbReference>
<evidence type="ECO:0000313" key="4">
    <source>
        <dbReference type="Proteomes" id="UP000006671"/>
    </source>
</evidence>
<dbReference type="eggNOG" id="KOG0393">
    <property type="taxonomic scope" value="Eukaryota"/>
</dbReference>
<keyword evidence="1" id="KW-0547">Nucleotide-binding</keyword>
<dbReference type="VEuPathDB" id="AmoebaDB:NAEGRDRAFT_78331"/>
<dbReference type="PANTHER" id="PTHR24072">
    <property type="entry name" value="RHO FAMILY GTPASE"/>
    <property type="match status" value="1"/>
</dbReference>
<keyword evidence="2" id="KW-0342">GTP-binding</keyword>
<dbReference type="InterPro" id="IPR027417">
    <property type="entry name" value="P-loop_NTPase"/>
</dbReference>
<dbReference type="AlphaFoldDB" id="D2V2T1"/>
<dbReference type="SMART" id="SM00174">
    <property type="entry name" value="RHO"/>
    <property type="match status" value="1"/>
</dbReference>
<dbReference type="GeneID" id="8855103"/>
<dbReference type="InterPro" id="IPR003578">
    <property type="entry name" value="Small_GTPase_Rho"/>
</dbReference>
<protein>
    <submittedName>
        <fullName evidence="3">Rho family small GTPase</fullName>
    </submittedName>
</protein>
<proteinExistence type="predicted"/>